<dbReference type="RefSeq" id="WP_151691572.1">
    <property type="nucleotide sequence ID" value="NZ_BMGX01000002.1"/>
</dbReference>
<dbReference type="SUPFAM" id="SSF102522">
    <property type="entry name" value="Bacterial fluorinating enzyme, N-terminal domain"/>
    <property type="match status" value="1"/>
</dbReference>
<dbReference type="Gene3D" id="3.40.50.10790">
    <property type="entry name" value="S-adenosyl-l-methionine hydroxide adenosyltransferase, N-terminal"/>
    <property type="match status" value="1"/>
</dbReference>
<dbReference type="InterPro" id="IPR046470">
    <property type="entry name" value="SAM_HAT_C"/>
</dbReference>
<protein>
    <submittedName>
        <fullName evidence="5">SAM-dependent chlorinase/fluorinase</fullName>
    </submittedName>
</protein>
<evidence type="ECO:0000313" key="6">
    <source>
        <dbReference type="Proteomes" id="UP000484164"/>
    </source>
</evidence>
<reference evidence="5 6" key="1">
    <citation type="submission" date="2019-10" db="EMBL/GenBank/DDBJ databases">
        <title>Genome sequence of Phaeocystidibacter marisrubri JCM30614 (type strain).</title>
        <authorList>
            <person name="Bowman J.P."/>
        </authorList>
    </citation>
    <scope>NUCLEOTIDE SEQUENCE [LARGE SCALE GENOMIC DNA]</scope>
    <source>
        <strain evidence="5 6">JCM 30614</strain>
    </source>
</reference>
<accession>A0A6L3ZIJ6</accession>
<dbReference type="InterPro" id="IPR046469">
    <property type="entry name" value="SAM_HAT_N"/>
</dbReference>
<dbReference type="SUPFAM" id="SSF101852">
    <property type="entry name" value="Bacterial fluorinating enzyme, C-terminal domain"/>
    <property type="match status" value="1"/>
</dbReference>
<feature type="domain" description="S-adenosyl-l-methionine hydroxide adenosyltransferase N-terminal" evidence="3">
    <location>
        <begin position="4"/>
        <end position="144"/>
    </location>
</feature>
<dbReference type="InterPro" id="IPR023227">
    <property type="entry name" value="SAM_OH_AdoTrfase_C_sf"/>
</dbReference>
<dbReference type="PANTHER" id="PTHR35092">
    <property type="entry name" value="CHLORINASE MJ1651"/>
    <property type="match status" value="1"/>
</dbReference>
<organism evidence="5 6">
    <name type="scientific">Phaeocystidibacter marisrubri</name>
    <dbReference type="NCBI Taxonomy" id="1577780"/>
    <lineage>
        <taxon>Bacteria</taxon>
        <taxon>Pseudomonadati</taxon>
        <taxon>Bacteroidota</taxon>
        <taxon>Flavobacteriia</taxon>
        <taxon>Flavobacteriales</taxon>
        <taxon>Phaeocystidibacteraceae</taxon>
        <taxon>Phaeocystidibacter</taxon>
    </lineage>
</organism>
<gene>
    <name evidence="5" type="ORF">F8C82_00990</name>
</gene>
<proteinExistence type="inferred from homology"/>
<dbReference type="OrthoDB" id="9792195at2"/>
<dbReference type="PANTHER" id="PTHR35092:SF1">
    <property type="entry name" value="CHLORINASE MJ1651"/>
    <property type="match status" value="1"/>
</dbReference>
<dbReference type="InterPro" id="IPR023228">
    <property type="entry name" value="SAM_OH_AdoTrfase_N_sf"/>
</dbReference>
<dbReference type="Pfam" id="PF20257">
    <property type="entry name" value="SAM_HAT_C"/>
    <property type="match status" value="1"/>
</dbReference>
<evidence type="ECO:0000259" key="4">
    <source>
        <dbReference type="Pfam" id="PF20257"/>
    </source>
</evidence>
<dbReference type="Proteomes" id="UP000484164">
    <property type="component" value="Unassembled WGS sequence"/>
</dbReference>
<dbReference type="AlphaFoldDB" id="A0A6L3ZIJ6"/>
<dbReference type="Pfam" id="PF01887">
    <property type="entry name" value="SAM_HAT_N"/>
    <property type="match status" value="1"/>
</dbReference>
<evidence type="ECO:0000256" key="2">
    <source>
        <dbReference type="ARBA" id="ARBA00024035"/>
    </source>
</evidence>
<name>A0A6L3ZIJ6_9FLAO</name>
<sequence length="265" mass="29064">MNLVTLTSDYGNADHDIAAFKGQLLSDAPNSQIIDVSHAVSPYNVMQAAYLLGRTYKRFPAGTVHIILVDAYQGSTKNYLVAQIEGQYFVAADNGVLTLIAPDIGFEKLVAVDLRNTNQNLYPEDALAQISAHLLKGGKPDVLGQPAREYTVKSASRPTLKTDGNGIIANVIHIDTFGNLVTNVTRKWLKDHVGDRKLIVVARNKRITRLVDSYFEGPTEGELFGVFNRDGHLEIAVQKPAGKFKNSACSLLGLHVNNNIFIEFE</sequence>
<keyword evidence="1" id="KW-0949">S-adenosyl-L-methionine</keyword>
<dbReference type="EMBL" id="WBVQ01000001">
    <property type="protein sequence ID" value="KAB2817000.1"/>
    <property type="molecule type" value="Genomic_DNA"/>
</dbReference>
<evidence type="ECO:0000259" key="3">
    <source>
        <dbReference type="Pfam" id="PF01887"/>
    </source>
</evidence>
<feature type="domain" description="S-adenosyl-l-methionine hydroxide adenosyltransferase C-terminal" evidence="4">
    <location>
        <begin position="170"/>
        <end position="259"/>
    </location>
</feature>
<dbReference type="Gene3D" id="2.40.30.90">
    <property type="entry name" value="Bacterial fluorinating enzyme like"/>
    <property type="match status" value="1"/>
</dbReference>
<comment type="caution">
    <text evidence="5">The sequence shown here is derived from an EMBL/GenBank/DDBJ whole genome shotgun (WGS) entry which is preliminary data.</text>
</comment>
<dbReference type="InterPro" id="IPR002747">
    <property type="entry name" value="SAM_OH_AdoTrfase"/>
</dbReference>
<evidence type="ECO:0000313" key="5">
    <source>
        <dbReference type="EMBL" id="KAB2817000.1"/>
    </source>
</evidence>
<dbReference type="PIRSF" id="PIRSF006779">
    <property type="entry name" value="UCP006779"/>
    <property type="match status" value="1"/>
</dbReference>
<comment type="similarity">
    <text evidence="2">Belongs to the SAM hydrolase / SAM-dependent halogenase family.</text>
</comment>
<keyword evidence="6" id="KW-1185">Reference proteome</keyword>
<evidence type="ECO:0000256" key="1">
    <source>
        <dbReference type="ARBA" id="ARBA00022691"/>
    </source>
</evidence>